<keyword evidence="8 15" id="KW-0067">ATP-binding</keyword>
<evidence type="ECO:0000256" key="9">
    <source>
        <dbReference type="ARBA" id="ARBA00023125"/>
    </source>
</evidence>
<keyword evidence="10" id="KW-0234">DNA repair</keyword>
<dbReference type="AlphaFoldDB" id="C5BZ31"/>
<evidence type="ECO:0000256" key="10">
    <source>
        <dbReference type="ARBA" id="ARBA00023204"/>
    </source>
</evidence>
<dbReference type="GO" id="GO:0003677">
    <property type="term" value="F:DNA binding"/>
    <property type="evidence" value="ECO:0007669"/>
    <property type="project" value="UniProtKB-KW"/>
</dbReference>
<dbReference type="eggNOG" id="COG2887">
    <property type="taxonomic scope" value="Bacteria"/>
</dbReference>
<keyword evidence="11" id="KW-0413">Isomerase</keyword>
<proteinExistence type="inferred from homology"/>
<dbReference type="CDD" id="cd17932">
    <property type="entry name" value="DEXQc_UvrD"/>
    <property type="match status" value="1"/>
</dbReference>
<keyword evidence="2" id="KW-0540">Nuclease</keyword>
<evidence type="ECO:0000256" key="3">
    <source>
        <dbReference type="ARBA" id="ARBA00022741"/>
    </source>
</evidence>
<evidence type="ECO:0000256" key="5">
    <source>
        <dbReference type="ARBA" id="ARBA00022801"/>
    </source>
</evidence>
<dbReference type="PROSITE" id="PS51198">
    <property type="entry name" value="UVRD_HELICASE_ATP_BIND"/>
    <property type="match status" value="1"/>
</dbReference>
<feature type="compositionally biased region" description="Low complexity" evidence="16">
    <location>
        <begin position="392"/>
        <end position="417"/>
    </location>
</feature>
<dbReference type="GO" id="GO:0033202">
    <property type="term" value="C:DNA helicase complex"/>
    <property type="evidence" value="ECO:0007669"/>
    <property type="project" value="TreeGrafter"/>
</dbReference>
<comment type="catalytic activity">
    <reaction evidence="12">
        <text>Couples ATP hydrolysis with the unwinding of duplex DNA by translocating in the 3'-5' direction.</text>
        <dbReference type="EC" id="5.6.2.4"/>
    </reaction>
</comment>
<dbReference type="InterPro" id="IPR027417">
    <property type="entry name" value="P-loop_NTPase"/>
</dbReference>
<evidence type="ECO:0000256" key="11">
    <source>
        <dbReference type="ARBA" id="ARBA00023235"/>
    </source>
</evidence>
<dbReference type="RefSeq" id="WP_015883386.1">
    <property type="nucleotide sequence ID" value="NC_012669.1"/>
</dbReference>
<dbReference type="Pfam" id="PF00580">
    <property type="entry name" value="UvrD-helicase"/>
    <property type="match status" value="1"/>
</dbReference>
<evidence type="ECO:0000256" key="12">
    <source>
        <dbReference type="ARBA" id="ARBA00034617"/>
    </source>
</evidence>
<dbReference type="Pfam" id="PF12705">
    <property type="entry name" value="PDDEXK_1"/>
    <property type="match status" value="1"/>
</dbReference>
<evidence type="ECO:0000256" key="13">
    <source>
        <dbReference type="ARBA" id="ARBA00034808"/>
    </source>
</evidence>
<evidence type="ECO:0000313" key="20">
    <source>
        <dbReference type="Proteomes" id="UP000007962"/>
    </source>
</evidence>
<comment type="catalytic activity">
    <reaction evidence="14">
        <text>ATP + H2O = ADP + phosphate + H(+)</text>
        <dbReference type="Rhea" id="RHEA:13065"/>
        <dbReference type="ChEBI" id="CHEBI:15377"/>
        <dbReference type="ChEBI" id="CHEBI:15378"/>
        <dbReference type="ChEBI" id="CHEBI:30616"/>
        <dbReference type="ChEBI" id="CHEBI:43474"/>
        <dbReference type="ChEBI" id="CHEBI:456216"/>
        <dbReference type="EC" id="5.6.2.4"/>
    </reaction>
</comment>
<organism evidence="19 20">
    <name type="scientific">Beutenbergia cavernae (strain ATCC BAA-8 / DSM 12333 / CCUG 43141 / JCM 11478 / NBRC 16432 / NCIMB 13614 / HKI 0122)</name>
    <dbReference type="NCBI Taxonomy" id="471853"/>
    <lineage>
        <taxon>Bacteria</taxon>
        <taxon>Bacillati</taxon>
        <taxon>Actinomycetota</taxon>
        <taxon>Actinomycetes</taxon>
        <taxon>Micrococcales</taxon>
        <taxon>Beutenbergiaceae</taxon>
        <taxon>Beutenbergia</taxon>
    </lineage>
</organism>
<dbReference type="Gene3D" id="1.10.486.10">
    <property type="entry name" value="PCRA, domain 4"/>
    <property type="match status" value="1"/>
</dbReference>
<evidence type="ECO:0000259" key="17">
    <source>
        <dbReference type="PROSITE" id="PS51198"/>
    </source>
</evidence>
<accession>C5BZ31</accession>
<dbReference type="GO" id="GO:0005829">
    <property type="term" value="C:cytosol"/>
    <property type="evidence" value="ECO:0007669"/>
    <property type="project" value="TreeGrafter"/>
</dbReference>
<evidence type="ECO:0000313" key="19">
    <source>
        <dbReference type="EMBL" id="ACQ81146.1"/>
    </source>
</evidence>
<dbReference type="InterPro" id="IPR013986">
    <property type="entry name" value="DExx_box_DNA_helicase_dom_sf"/>
</dbReference>
<dbReference type="Gene3D" id="3.40.50.300">
    <property type="entry name" value="P-loop containing nucleotide triphosphate hydrolases"/>
    <property type="match status" value="2"/>
</dbReference>
<keyword evidence="4" id="KW-0227">DNA damage</keyword>
<dbReference type="HOGENOM" id="CLU_003630_1_1_11"/>
<feature type="domain" description="UvrD-like helicase ATP-binding" evidence="17">
    <location>
        <begin position="26"/>
        <end position="370"/>
    </location>
</feature>
<dbReference type="Gene3D" id="3.90.320.10">
    <property type="match status" value="1"/>
</dbReference>
<keyword evidence="3 15" id="KW-0547">Nucleotide-binding</keyword>
<protein>
    <recommendedName>
        <fullName evidence="13">DNA 3'-5' helicase</fullName>
        <ecNumber evidence="13">5.6.2.4</ecNumber>
    </recommendedName>
</protein>
<evidence type="ECO:0000256" key="16">
    <source>
        <dbReference type="SAM" id="MobiDB-lite"/>
    </source>
</evidence>
<keyword evidence="20" id="KW-1185">Reference proteome</keyword>
<dbReference type="InterPro" id="IPR000212">
    <property type="entry name" value="DNA_helicase_UvrD/REP"/>
</dbReference>
<dbReference type="Pfam" id="PF13361">
    <property type="entry name" value="UvrD_C"/>
    <property type="match status" value="1"/>
</dbReference>
<feature type="binding site" evidence="15">
    <location>
        <begin position="47"/>
        <end position="54"/>
    </location>
    <ligand>
        <name>ATP</name>
        <dbReference type="ChEBI" id="CHEBI:30616"/>
    </ligand>
</feature>
<keyword evidence="7" id="KW-0269">Exonuclease</keyword>
<dbReference type="GO" id="GO:0043138">
    <property type="term" value="F:3'-5' DNA helicase activity"/>
    <property type="evidence" value="ECO:0007669"/>
    <property type="project" value="UniProtKB-EC"/>
</dbReference>
<dbReference type="EC" id="5.6.2.4" evidence="13"/>
<name>C5BZ31_BEUC1</name>
<comment type="similarity">
    <text evidence="1">Belongs to the helicase family. UvrD subfamily.</text>
</comment>
<evidence type="ECO:0000256" key="1">
    <source>
        <dbReference type="ARBA" id="ARBA00009922"/>
    </source>
</evidence>
<dbReference type="GO" id="GO:0004527">
    <property type="term" value="F:exonuclease activity"/>
    <property type="evidence" value="ECO:0007669"/>
    <property type="project" value="UniProtKB-KW"/>
</dbReference>
<evidence type="ECO:0000256" key="15">
    <source>
        <dbReference type="PROSITE-ProRule" id="PRU00560"/>
    </source>
</evidence>
<gene>
    <name evidence="19" type="ordered locus">Bcav_2901</name>
</gene>
<dbReference type="STRING" id="471853.Bcav_2901"/>
<evidence type="ECO:0000256" key="4">
    <source>
        <dbReference type="ARBA" id="ARBA00022763"/>
    </source>
</evidence>
<keyword evidence="5 15" id="KW-0378">Hydrolase</keyword>
<dbReference type="PANTHER" id="PTHR11070:SF55">
    <property type="entry name" value="DNA 3'-5' HELICASE"/>
    <property type="match status" value="1"/>
</dbReference>
<dbReference type="GO" id="GO:0000725">
    <property type="term" value="P:recombinational repair"/>
    <property type="evidence" value="ECO:0007669"/>
    <property type="project" value="TreeGrafter"/>
</dbReference>
<dbReference type="InterPro" id="IPR014017">
    <property type="entry name" value="DNA_helicase_UvrD-like_C"/>
</dbReference>
<dbReference type="Proteomes" id="UP000007962">
    <property type="component" value="Chromosome"/>
</dbReference>
<dbReference type="SUPFAM" id="SSF52540">
    <property type="entry name" value="P-loop containing nucleoside triphosphate hydrolases"/>
    <property type="match status" value="1"/>
</dbReference>
<dbReference type="EMBL" id="CP001618">
    <property type="protein sequence ID" value="ACQ81146.1"/>
    <property type="molecule type" value="Genomic_DNA"/>
</dbReference>
<dbReference type="InterPro" id="IPR014016">
    <property type="entry name" value="UvrD-like_ATP-bd"/>
</dbReference>
<feature type="region of interest" description="Disordered" evidence="16">
    <location>
        <begin position="389"/>
        <end position="439"/>
    </location>
</feature>
<dbReference type="InterPro" id="IPR038726">
    <property type="entry name" value="PDDEXK_AddAB-type"/>
</dbReference>
<dbReference type="GO" id="GO:0005524">
    <property type="term" value="F:ATP binding"/>
    <property type="evidence" value="ECO:0007669"/>
    <property type="project" value="UniProtKB-UniRule"/>
</dbReference>
<dbReference type="Gene3D" id="1.10.10.160">
    <property type="match status" value="1"/>
</dbReference>
<evidence type="ECO:0000256" key="7">
    <source>
        <dbReference type="ARBA" id="ARBA00022839"/>
    </source>
</evidence>
<evidence type="ECO:0000256" key="14">
    <source>
        <dbReference type="ARBA" id="ARBA00048988"/>
    </source>
</evidence>
<evidence type="ECO:0000256" key="2">
    <source>
        <dbReference type="ARBA" id="ARBA00022722"/>
    </source>
</evidence>
<feature type="domain" description="UvrD-like helicase C-terminal" evidence="18">
    <location>
        <begin position="406"/>
        <end position="713"/>
    </location>
</feature>
<dbReference type="PROSITE" id="PS51217">
    <property type="entry name" value="UVRD_HELICASE_CTER"/>
    <property type="match status" value="1"/>
</dbReference>
<dbReference type="PANTHER" id="PTHR11070">
    <property type="entry name" value="UVRD / RECB / PCRA DNA HELICASE FAMILY MEMBER"/>
    <property type="match status" value="1"/>
</dbReference>
<evidence type="ECO:0000256" key="8">
    <source>
        <dbReference type="ARBA" id="ARBA00022840"/>
    </source>
</evidence>
<evidence type="ECO:0000259" key="18">
    <source>
        <dbReference type="PROSITE" id="PS51217"/>
    </source>
</evidence>
<keyword evidence="6 15" id="KW-0347">Helicase</keyword>
<dbReference type="InterPro" id="IPR011604">
    <property type="entry name" value="PDDEXK-like_dom_sf"/>
</dbReference>
<keyword evidence="9" id="KW-0238">DNA-binding</keyword>
<sequence length="1136" mass="119774">MSAPAREAAPESLLGALELARLLGRPAPTPEQVAVIEAPLEPMLVVAGAGSGKTATMTDRVTYLVANSLVRPSEVLGLTFTRKAASELAERVERHLALLHRHGLGSGAEPADAELSGASSSAGLLGEDRPRISTYNAYAGSLVKDYGLRIGVEPDAGLIGDAGRYQLAARVVESWDTDLDVDVKPVTVIGAVADLAGALAEHLLTPHEAAEAMLRLADELEDKEPVARAKAPMAGVARVVRSLRSRAALMPLVAQFAALKSERSVLDFADQVALAARIARDVPAVGEAERTSARVVLLDEYQDTSVAQLRMLRGLFGGGHPVTAVGDPHQGIYGWRGASAGSLLAFDTDFPRADGTPASRAHLTTSWRNDRAILQAANRVARALRLADEDAAPAVPDEAGESGTAGEAGAAGDEASTPPGPDLVPPLAARPDAGRGEVRSAFAAHRPEEAATIAAFLADRWRPGRGTAAVLCRKRDLFEPVRAALEAAGVPYQVVGLAGLLRTPEVTDVRAALQAAYDPSRGDALMRLLTGPAVALGPADLVALADAASARTVRRAGDDDAGRGGRREPAEAASIVEVLDQLPPPGWVSPSGRSLSDEGRARLVGLAAQLRRIRGVAHLPMPDLVTATEEILGLDVEVAVHEARAGAGGRARANLDELAAVAAEFDAGAALATLGAFLAWLDAAEEHERGLEAAHVEPDPAAVQVLTVHASKGLEWDVVVVAGLTEGDFPAVDGGANGVRSSAWLTGVAELPYPLRGDVDHLPELDVIGPVTHKDMDVAREEFRSAAGERELLEERRLAYVAMTRARHVLLLTGSWWGTRKTTLTPSRFLREVVADGSAVPLPPPWGGTLDAAPAEAAPAEPARAMWPAEPGGATAQALRDAASGVRSWLAAGSDRLDLEPGAEPSARAREWLWQARALLDEREAAAGEALPADPPGHLSASAVVQLARDPEAFARARRRPVPAEPNPNARRGTRFHAWVEQHFAAAALLDVDDLDDEATDADLDVLRRAFLASDWAARTPIAVEADVETPLRDGTLVRCRIDAVFPGRRSGQEVHVVDWKTGTPAADRSAREAREVQLALYRLAWSRLHGVPVERIAASFVFVGADDGVVTHDAPMLSELEIEDLVGRHLAELRA</sequence>
<evidence type="ECO:0000256" key="6">
    <source>
        <dbReference type="ARBA" id="ARBA00022806"/>
    </source>
</evidence>
<dbReference type="eggNOG" id="COG0210">
    <property type="taxonomic scope" value="Bacteria"/>
</dbReference>
<reference evidence="19 20" key="1">
    <citation type="journal article" date="2009" name="Stand. Genomic Sci.">
        <title>Complete genome sequence of Beutenbergia cavernae type strain (HKI 0122).</title>
        <authorList>
            <person name="Land M."/>
            <person name="Pukall R."/>
            <person name="Abt B."/>
            <person name="Goker M."/>
            <person name="Rohde M."/>
            <person name="Glavina Del Rio T."/>
            <person name="Tice H."/>
            <person name="Copeland A."/>
            <person name="Cheng J.F."/>
            <person name="Lucas S."/>
            <person name="Chen F."/>
            <person name="Nolan M."/>
            <person name="Bruce D."/>
            <person name="Goodwin L."/>
            <person name="Pitluck S."/>
            <person name="Ivanova N."/>
            <person name="Mavromatis K."/>
            <person name="Ovchinnikova G."/>
            <person name="Pati A."/>
            <person name="Chen A."/>
            <person name="Palaniappan K."/>
            <person name="Hauser L."/>
            <person name="Chang Y.J."/>
            <person name="Jefferies C.C."/>
            <person name="Saunders E."/>
            <person name="Brettin T."/>
            <person name="Detter J.C."/>
            <person name="Han C."/>
            <person name="Chain P."/>
            <person name="Bristow J."/>
            <person name="Eisen J.A."/>
            <person name="Markowitz V."/>
            <person name="Hugenholtz P."/>
            <person name="Kyrpides N.C."/>
            <person name="Klenk H.P."/>
            <person name="Lapidus A."/>
        </authorList>
    </citation>
    <scope>NUCLEOTIDE SEQUENCE [LARGE SCALE GENOMIC DNA]</scope>
    <source>
        <strain evidence="20">ATCC BAA-8 / DSM 12333 / NBRC 16432</strain>
    </source>
</reference>
<dbReference type="KEGG" id="bcv:Bcav_2901"/>